<keyword evidence="1" id="KW-1015">Disulfide bond</keyword>
<evidence type="ECO:0000256" key="4">
    <source>
        <dbReference type="SAM" id="SignalP"/>
    </source>
</evidence>
<name>A0A2T4UKK3_9ACTN</name>
<dbReference type="InterPro" id="IPR043504">
    <property type="entry name" value="Peptidase_S1_PA_chymotrypsin"/>
</dbReference>
<feature type="signal peptide" evidence="4">
    <location>
        <begin position="1"/>
        <end position="23"/>
    </location>
</feature>
<dbReference type="PROSITE" id="PS50240">
    <property type="entry name" value="TRYPSIN_DOM"/>
    <property type="match status" value="1"/>
</dbReference>
<evidence type="ECO:0000313" key="7">
    <source>
        <dbReference type="Proteomes" id="UP000240739"/>
    </source>
</evidence>
<comment type="caution">
    <text evidence="6">The sequence shown here is derived from an EMBL/GenBank/DDBJ whole genome shotgun (WGS) entry which is preliminary data.</text>
</comment>
<dbReference type="OrthoDB" id="1496095at2"/>
<dbReference type="PRINTS" id="PR00722">
    <property type="entry name" value="CHYMOTRYPSIN"/>
</dbReference>
<dbReference type="InterPro" id="IPR001254">
    <property type="entry name" value="Trypsin_dom"/>
</dbReference>
<dbReference type="GO" id="GO:0006508">
    <property type="term" value="P:proteolysis"/>
    <property type="evidence" value="ECO:0007669"/>
    <property type="project" value="UniProtKB-KW"/>
</dbReference>
<feature type="region of interest" description="Disordered" evidence="3">
    <location>
        <begin position="387"/>
        <end position="413"/>
    </location>
</feature>
<reference evidence="6 7" key="1">
    <citation type="submission" date="2018-03" db="EMBL/GenBank/DDBJ databases">
        <title>Aquarubrobacter algicola gen. nov., sp. nov., a novel actinobacterium isolated from shallow eutrophic lake during the end of cyanobacterial harmful algal blooms.</title>
        <authorList>
            <person name="Chun S.J."/>
        </authorList>
    </citation>
    <scope>NUCLEOTIDE SEQUENCE [LARGE SCALE GENOMIC DNA]</scope>
    <source>
        <strain evidence="6 7">Seoho-28</strain>
    </source>
</reference>
<dbReference type="Proteomes" id="UP000240739">
    <property type="component" value="Unassembled WGS sequence"/>
</dbReference>
<evidence type="ECO:0000256" key="2">
    <source>
        <dbReference type="RuleBase" id="RU363034"/>
    </source>
</evidence>
<keyword evidence="2" id="KW-0645">Protease</keyword>
<keyword evidence="4" id="KW-0732">Signal</keyword>
<feature type="compositionally biased region" description="Pro residues" evidence="3">
    <location>
        <begin position="391"/>
        <end position="406"/>
    </location>
</feature>
<feature type="domain" description="Peptidase S1" evidence="5">
    <location>
        <begin position="31"/>
        <end position="305"/>
    </location>
</feature>
<evidence type="ECO:0000259" key="5">
    <source>
        <dbReference type="PROSITE" id="PS50240"/>
    </source>
</evidence>
<protein>
    <recommendedName>
        <fullName evidence="5">Peptidase S1 domain-containing protein</fullName>
    </recommendedName>
</protein>
<dbReference type="FunFam" id="2.40.10.10:FF:000002">
    <property type="entry name" value="Transmembrane protease serine"/>
    <property type="match status" value="1"/>
</dbReference>
<dbReference type="RefSeq" id="WP_107568430.1">
    <property type="nucleotide sequence ID" value="NZ_PYYB01000001.1"/>
</dbReference>
<organism evidence="6 7">
    <name type="scientific">Paraconexibacter algicola</name>
    <dbReference type="NCBI Taxonomy" id="2133960"/>
    <lineage>
        <taxon>Bacteria</taxon>
        <taxon>Bacillati</taxon>
        <taxon>Actinomycetota</taxon>
        <taxon>Thermoleophilia</taxon>
        <taxon>Solirubrobacterales</taxon>
        <taxon>Paraconexibacteraceae</taxon>
        <taxon>Paraconexibacter</taxon>
    </lineage>
</organism>
<dbReference type="Gene3D" id="2.40.10.10">
    <property type="entry name" value="Trypsin-like serine proteases"/>
    <property type="match status" value="1"/>
</dbReference>
<dbReference type="PANTHER" id="PTHR24253">
    <property type="entry name" value="TRANSMEMBRANE PROTEASE SERINE"/>
    <property type="match status" value="1"/>
</dbReference>
<dbReference type="InterPro" id="IPR018114">
    <property type="entry name" value="TRYPSIN_HIS"/>
</dbReference>
<sequence length="541" mass="56447">MRKSWAGIAAAVLLGVTATSATAAEQQPQRIIGGGPIQITQAPWQVGLLLTDANFTFRDSSIRGRFFCGGSIVDATHIVTAAHCMFPAEGYEAQPEDIEVLVGATRLGNGLTVPDEGTRIPVASIQRDQRFVDGGNYAHDYTVLTLAQPIQFSDRAQPIQLATPEEQVLYRTNGQSAFVSGWGSTIPYPADFQGDPPSDRPTDLKQVGVDIVDDATCSSIYSSAGLDFTEEVCAGDRVNGGRDACQGDSGGPLVTLSDNVPILIGIVSFGGGCGDARAPGVYAEVVAQRAFLKADAGPAIRNIARPTLTGTPRVGETLTCNPGTWTSAPTFTYRFARVGGGTLSGPGGAPTYVPVDADAGTQVICEVAGTNAAGTRTVQTTAVTIAARPQAPTPPPTPTPQPPSTPGPDRAAPRITSLTMTSIFRPTTTGSSPFATASAVTRRGGRLSFRLSEAARVQLTITRLANAVGPKSRCGFARTKASDLKRVALQTRSLAAGRNTLTVSGRVNGRPLPRGRYAVRLHARDAAGNLASPRTVTFTVC</sequence>
<evidence type="ECO:0000313" key="6">
    <source>
        <dbReference type="EMBL" id="PTL59786.1"/>
    </source>
</evidence>
<accession>A0A2T4UKK3</accession>
<dbReference type="GO" id="GO:0004252">
    <property type="term" value="F:serine-type endopeptidase activity"/>
    <property type="evidence" value="ECO:0007669"/>
    <property type="project" value="InterPro"/>
</dbReference>
<dbReference type="PROSITE" id="PS00135">
    <property type="entry name" value="TRYPSIN_SER"/>
    <property type="match status" value="1"/>
</dbReference>
<gene>
    <name evidence="6" type="ORF">C7Y72_09035</name>
</gene>
<dbReference type="InterPro" id="IPR009003">
    <property type="entry name" value="Peptidase_S1_PA"/>
</dbReference>
<keyword evidence="2" id="KW-0378">Hydrolase</keyword>
<keyword evidence="2" id="KW-0720">Serine protease</keyword>
<dbReference type="EMBL" id="PYYB01000001">
    <property type="protein sequence ID" value="PTL59786.1"/>
    <property type="molecule type" value="Genomic_DNA"/>
</dbReference>
<evidence type="ECO:0000256" key="3">
    <source>
        <dbReference type="SAM" id="MobiDB-lite"/>
    </source>
</evidence>
<feature type="chain" id="PRO_5015600362" description="Peptidase S1 domain-containing protein" evidence="4">
    <location>
        <begin position="24"/>
        <end position="541"/>
    </location>
</feature>
<dbReference type="AlphaFoldDB" id="A0A2T4UKK3"/>
<dbReference type="SMART" id="SM00020">
    <property type="entry name" value="Tryp_SPc"/>
    <property type="match status" value="1"/>
</dbReference>
<proteinExistence type="predicted"/>
<dbReference type="Pfam" id="PF00089">
    <property type="entry name" value="Trypsin"/>
    <property type="match status" value="1"/>
</dbReference>
<dbReference type="InterPro" id="IPR001314">
    <property type="entry name" value="Peptidase_S1A"/>
</dbReference>
<dbReference type="InterPro" id="IPR033116">
    <property type="entry name" value="TRYPSIN_SER"/>
</dbReference>
<dbReference type="SUPFAM" id="SSF50494">
    <property type="entry name" value="Trypsin-like serine proteases"/>
    <property type="match status" value="1"/>
</dbReference>
<keyword evidence="7" id="KW-1185">Reference proteome</keyword>
<dbReference type="PANTHER" id="PTHR24253:SF103">
    <property type="entry name" value="TRANSMEMBRANE PROTEASE SERINE 7"/>
    <property type="match status" value="1"/>
</dbReference>
<evidence type="ECO:0000256" key="1">
    <source>
        <dbReference type="ARBA" id="ARBA00023157"/>
    </source>
</evidence>
<dbReference type="Gene3D" id="2.60.40.2700">
    <property type="match status" value="1"/>
</dbReference>
<dbReference type="CDD" id="cd00190">
    <property type="entry name" value="Tryp_SPc"/>
    <property type="match status" value="1"/>
</dbReference>
<dbReference type="PROSITE" id="PS00134">
    <property type="entry name" value="TRYPSIN_HIS"/>
    <property type="match status" value="1"/>
</dbReference>